<dbReference type="AlphaFoldDB" id="A0A1A9VYJ2"/>
<keyword evidence="7 10" id="KW-0472">Membrane</keyword>
<evidence type="ECO:0000256" key="3">
    <source>
        <dbReference type="ARBA" id="ARBA00022606"/>
    </source>
</evidence>
<reference evidence="11" key="1">
    <citation type="submission" date="2020-05" db="UniProtKB">
        <authorList>
            <consortium name="EnsemblMetazoa"/>
        </authorList>
    </citation>
    <scope>IDENTIFICATION</scope>
    <source>
        <strain evidence="11">TTRI</strain>
    </source>
</reference>
<dbReference type="Proteomes" id="UP000078200">
    <property type="component" value="Unassembled WGS sequence"/>
</dbReference>
<proteinExistence type="inferred from homology"/>
<evidence type="ECO:0000256" key="7">
    <source>
        <dbReference type="ARBA" id="ARBA00023136"/>
    </source>
</evidence>
<feature type="transmembrane region" description="Helical" evidence="10">
    <location>
        <begin position="268"/>
        <end position="292"/>
    </location>
</feature>
<evidence type="ECO:0000313" key="12">
    <source>
        <dbReference type="Proteomes" id="UP000078200"/>
    </source>
</evidence>
<feature type="transmembrane region" description="Helical" evidence="10">
    <location>
        <begin position="137"/>
        <end position="160"/>
    </location>
</feature>
<comment type="similarity">
    <text evidence="10">Belongs to the insect chemoreceptor superfamily. Heteromeric odorant receptor channel (TC 1.A.69) family.</text>
</comment>
<sequence>MSSFINPNWTLETYHDMPASQAKSQKLCGVNIFAKNFRMNLMTWFIIGIIASYFTLFTYTVYVGIQNDWGIVLKVITMSTTASQGLVKLQNFLCNSKTLRKLAEDLKEIYLEYERRPNQKYSKYLQRSIASIKRINYALLAFCLIALSTVIVLPFIFYHVKGEKLLVGPMRIPGVDDKNGWGFRIHFCVQSAMLTIGAYGNFAADSFCFLLLAHTSLFKDLLYCKFQELNEILQEYPRNSLRSKPLLQDIVEWHQKHVLFVETTRGTYFWVILVQISTAVTGIVTTVVSQFLGIYPNAAGYLIYCAVLFYIYCGIGNLYERVNEEVINIIYDSLWYELTINEQKLILFMLHKSQTVDGLSIGNLIPLSLNTALKLTRFMYTLSMMLLQFLD</sequence>
<evidence type="ECO:0000313" key="11">
    <source>
        <dbReference type="EnsemblMetazoa" id="GAUT051820-PA"/>
    </source>
</evidence>
<keyword evidence="5 10" id="KW-0552">Olfaction</keyword>
<evidence type="ECO:0000256" key="8">
    <source>
        <dbReference type="ARBA" id="ARBA00023170"/>
    </source>
</evidence>
<evidence type="ECO:0000256" key="5">
    <source>
        <dbReference type="ARBA" id="ARBA00022725"/>
    </source>
</evidence>
<feature type="transmembrane region" description="Helical" evidence="10">
    <location>
        <begin position="298"/>
        <end position="319"/>
    </location>
</feature>
<comment type="caution">
    <text evidence="10">Lacks conserved residue(s) required for the propagation of feature annotation.</text>
</comment>
<keyword evidence="9 10" id="KW-0807">Transducer</keyword>
<dbReference type="GO" id="GO:0005549">
    <property type="term" value="F:odorant binding"/>
    <property type="evidence" value="ECO:0007669"/>
    <property type="project" value="InterPro"/>
</dbReference>
<evidence type="ECO:0000256" key="6">
    <source>
        <dbReference type="ARBA" id="ARBA00022989"/>
    </source>
</evidence>
<feature type="transmembrane region" description="Helical" evidence="10">
    <location>
        <begin position="41"/>
        <end position="65"/>
    </location>
</feature>
<dbReference type="Pfam" id="PF02949">
    <property type="entry name" value="7tm_6"/>
    <property type="match status" value="1"/>
</dbReference>
<evidence type="ECO:0000256" key="10">
    <source>
        <dbReference type="RuleBase" id="RU351113"/>
    </source>
</evidence>
<evidence type="ECO:0000256" key="1">
    <source>
        <dbReference type="ARBA" id="ARBA00004651"/>
    </source>
</evidence>
<protein>
    <recommendedName>
        <fullName evidence="10">Odorant receptor</fullName>
    </recommendedName>
</protein>
<keyword evidence="2" id="KW-1003">Cell membrane</keyword>
<dbReference type="EnsemblMetazoa" id="GAUT051820-RA">
    <property type="protein sequence ID" value="GAUT051820-PA"/>
    <property type="gene ID" value="GAUT051820"/>
</dbReference>
<dbReference type="PANTHER" id="PTHR21137:SF35">
    <property type="entry name" value="ODORANT RECEPTOR 19A-RELATED"/>
    <property type="match status" value="1"/>
</dbReference>
<evidence type="ECO:0000256" key="4">
    <source>
        <dbReference type="ARBA" id="ARBA00022692"/>
    </source>
</evidence>
<keyword evidence="8 10" id="KW-0675">Receptor</keyword>
<dbReference type="VEuPathDB" id="VectorBase:GAUT051820"/>
<keyword evidence="3 10" id="KW-0716">Sensory transduction</keyword>
<name>A0A1A9VYJ2_GLOAU</name>
<comment type="subcellular location">
    <subcellularLocation>
        <location evidence="1 10">Cell membrane</location>
        <topology evidence="1 10">Multi-pass membrane protein</topology>
    </subcellularLocation>
</comment>
<dbReference type="InterPro" id="IPR004117">
    <property type="entry name" value="7tm6_olfct_rcpt"/>
</dbReference>
<organism evidence="11 12">
    <name type="scientific">Glossina austeni</name>
    <name type="common">Savannah tsetse fly</name>
    <dbReference type="NCBI Taxonomy" id="7395"/>
    <lineage>
        <taxon>Eukaryota</taxon>
        <taxon>Metazoa</taxon>
        <taxon>Ecdysozoa</taxon>
        <taxon>Arthropoda</taxon>
        <taxon>Hexapoda</taxon>
        <taxon>Insecta</taxon>
        <taxon>Pterygota</taxon>
        <taxon>Neoptera</taxon>
        <taxon>Endopterygota</taxon>
        <taxon>Diptera</taxon>
        <taxon>Brachycera</taxon>
        <taxon>Muscomorpha</taxon>
        <taxon>Hippoboscoidea</taxon>
        <taxon>Glossinidae</taxon>
        <taxon>Glossina</taxon>
    </lineage>
</organism>
<dbReference type="GO" id="GO:0007165">
    <property type="term" value="P:signal transduction"/>
    <property type="evidence" value="ECO:0007669"/>
    <property type="project" value="UniProtKB-KW"/>
</dbReference>
<dbReference type="GO" id="GO:0005886">
    <property type="term" value="C:plasma membrane"/>
    <property type="evidence" value="ECO:0007669"/>
    <property type="project" value="UniProtKB-SubCell"/>
</dbReference>
<keyword evidence="12" id="KW-1185">Reference proteome</keyword>
<evidence type="ECO:0000256" key="9">
    <source>
        <dbReference type="ARBA" id="ARBA00023224"/>
    </source>
</evidence>
<accession>A0A1A9VYJ2</accession>
<dbReference type="GO" id="GO:0004984">
    <property type="term" value="F:olfactory receptor activity"/>
    <property type="evidence" value="ECO:0007669"/>
    <property type="project" value="InterPro"/>
</dbReference>
<dbReference type="PANTHER" id="PTHR21137">
    <property type="entry name" value="ODORANT RECEPTOR"/>
    <property type="match status" value="1"/>
</dbReference>
<keyword evidence="4 10" id="KW-0812">Transmembrane</keyword>
<keyword evidence="6 10" id="KW-1133">Transmembrane helix</keyword>
<dbReference type="STRING" id="7395.A0A1A9VYJ2"/>
<evidence type="ECO:0000256" key="2">
    <source>
        <dbReference type="ARBA" id="ARBA00022475"/>
    </source>
</evidence>
<feature type="transmembrane region" description="Helical" evidence="10">
    <location>
        <begin position="192"/>
        <end position="213"/>
    </location>
</feature>